<keyword evidence="4 5" id="KW-0472">Membrane</keyword>
<protein>
    <submittedName>
        <fullName evidence="7">ABC-2 type transporter</fullName>
    </submittedName>
</protein>
<evidence type="ECO:0000256" key="5">
    <source>
        <dbReference type="SAM" id="Phobius"/>
    </source>
</evidence>
<dbReference type="PRINTS" id="PR00164">
    <property type="entry name" value="ABC2TRNSPORT"/>
</dbReference>
<dbReference type="GO" id="GO:0140359">
    <property type="term" value="F:ABC-type transporter activity"/>
    <property type="evidence" value="ECO:0007669"/>
    <property type="project" value="InterPro"/>
</dbReference>
<organism evidence="7 8">
    <name type="scientific">Desulfobacca acetoxidans (strain ATCC 700848 / DSM 11109 / ASRB2)</name>
    <dbReference type="NCBI Taxonomy" id="880072"/>
    <lineage>
        <taxon>Bacteria</taxon>
        <taxon>Pseudomonadati</taxon>
        <taxon>Thermodesulfobacteriota</taxon>
        <taxon>Desulfobaccia</taxon>
        <taxon>Desulfobaccales</taxon>
        <taxon>Desulfobaccaceae</taxon>
        <taxon>Desulfobacca</taxon>
    </lineage>
</organism>
<dbReference type="InterPro" id="IPR013525">
    <property type="entry name" value="ABC2_TM"/>
</dbReference>
<accession>F2NJU0</accession>
<dbReference type="PANTHER" id="PTHR43229">
    <property type="entry name" value="NODULATION PROTEIN J"/>
    <property type="match status" value="1"/>
</dbReference>
<evidence type="ECO:0000313" key="8">
    <source>
        <dbReference type="Proteomes" id="UP000000483"/>
    </source>
</evidence>
<evidence type="ECO:0000313" key="7">
    <source>
        <dbReference type="EMBL" id="AEB09745.1"/>
    </source>
</evidence>
<dbReference type="HOGENOM" id="CLU_089201_1_1_7"/>
<keyword evidence="2 5" id="KW-0812">Transmembrane</keyword>
<keyword evidence="3 5" id="KW-1133">Transmembrane helix</keyword>
<feature type="transmembrane region" description="Helical" evidence="5">
    <location>
        <begin position="58"/>
        <end position="81"/>
    </location>
</feature>
<evidence type="ECO:0000256" key="1">
    <source>
        <dbReference type="ARBA" id="ARBA00004141"/>
    </source>
</evidence>
<dbReference type="Pfam" id="PF01061">
    <property type="entry name" value="ABC2_membrane"/>
    <property type="match status" value="1"/>
</dbReference>
<dbReference type="eggNOG" id="COG1511">
    <property type="taxonomic scope" value="Bacteria"/>
</dbReference>
<dbReference type="PANTHER" id="PTHR43229:SF3">
    <property type="entry name" value="ABC-TYPE MULTIDRUG TRANSPORT SYSTEM, PERMEASE COMPONENT"/>
    <property type="match status" value="1"/>
</dbReference>
<dbReference type="KEGG" id="dao:Desac_1907"/>
<comment type="subcellular location">
    <subcellularLocation>
        <location evidence="1">Membrane</location>
        <topology evidence="1">Multi-pass membrane protein</topology>
    </subcellularLocation>
</comment>
<dbReference type="RefSeq" id="WP_013706854.1">
    <property type="nucleotide sequence ID" value="NC_015388.1"/>
</dbReference>
<evidence type="ECO:0000259" key="6">
    <source>
        <dbReference type="Pfam" id="PF01061"/>
    </source>
</evidence>
<reference evidence="8" key="2">
    <citation type="submission" date="2011-03" db="EMBL/GenBank/DDBJ databases">
        <title>The complete genome of Desulfobacca acetoxidans DSM 11109.</title>
        <authorList>
            <consortium name="US DOE Joint Genome Institute (JGI-PGF)"/>
            <person name="Lucas S."/>
            <person name="Copeland A."/>
            <person name="Lapidus A."/>
            <person name="Bruce D."/>
            <person name="Goodwin L."/>
            <person name="Pitluck S."/>
            <person name="Peters L."/>
            <person name="Kyrpides N."/>
            <person name="Mavromatis K."/>
            <person name="Ivanova N."/>
            <person name="Ovchinnikova G."/>
            <person name="Teshima H."/>
            <person name="Detter J.C."/>
            <person name="Han C."/>
            <person name="Land M."/>
            <person name="Hauser L."/>
            <person name="Markowitz V."/>
            <person name="Cheng J.-F."/>
            <person name="Hugenholtz P."/>
            <person name="Woyke T."/>
            <person name="Wu D."/>
            <person name="Spring S."/>
            <person name="Schueler E."/>
            <person name="Brambilla E."/>
            <person name="Klenk H.-P."/>
            <person name="Eisen J.A."/>
        </authorList>
    </citation>
    <scope>NUCLEOTIDE SEQUENCE [LARGE SCALE GENOMIC DNA]</scope>
    <source>
        <strain evidence="8">ATCC 700848 / DSM 11109 / ASRB2</strain>
    </source>
</reference>
<feature type="transmembrane region" description="Helical" evidence="5">
    <location>
        <begin position="102"/>
        <end position="129"/>
    </location>
</feature>
<evidence type="ECO:0000256" key="3">
    <source>
        <dbReference type="ARBA" id="ARBA00022989"/>
    </source>
</evidence>
<dbReference type="GO" id="GO:0043190">
    <property type="term" value="C:ATP-binding cassette (ABC) transporter complex"/>
    <property type="evidence" value="ECO:0007669"/>
    <property type="project" value="InterPro"/>
</dbReference>
<feature type="transmembrane region" description="Helical" evidence="5">
    <location>
        <begin position="25"/>
        <end position="46"/>
    </location>
</feature>
<feature type="domain" description="ABC-2 type transporter transmembrane" evidence="6">
    <location>
        <begin position="11"/>
        <end position="216"/>
    </location>
</feature>
<dbReference type="InterPro" id="IPR000412">
    <property type="entry name" value="ABC_2_transport"/>
</dbReference>
<sequence>MNLVNEAIKVWAFTARGGIMNRRNVFAVFEMLFWPLMGLFSVGLLTRFLELGPETVSFVLIGAVAMNTVQIAQLDVSYALLYDVWGKSLKHALIAPINLVHVVLGSGLVGLIRGLVVFGVMLGLSIWAFGMDLSRQGWPALLIFFIGLFLVAVIEGVIVLSLVLLFGHRAEITAWAVSYLVLLLSGMYYPVTLLPPILQTVAQVFPLTHFLEYFRHFYGFPLSASWPLWRGFGLSLAYLAGGYILITLSLRLARKRGTLLKLSE</sequence>
<dbReference type="Proteomes" id="UP000000483">
    <property type="component" value="Chromosome"/>
</dbReference>
<reference evidence="7 8" key="1">
    <citation type="journal article" date="2011" name="Stand. Genomic Sci.">
        <title>Complete genome sequence of the acetate-degrading sulfate reducer Desulfobacca acetoxidans type strain (ASRB2).</title>
        <authorList>
            <person name="Goker M."/>
            <person name="Teshima H."/>
            <person name="Lapidus A."/>
            <person name="Nolan M."/>
            <person name="Lucas S."/>
            <person name="Hammon N."/>
            <person name="Deshpande S."/>
            <person name="Cheng J.F."/>
            <person name="Tapia R."/>
            <person name="Han C."/>
            <person name="Goodwin L."/>
            <person name="Pitluck S."/>
            <person name="Huntemann M."/>
            <person name="Liolios K."/>
            <person name="Ivanova N."/>
            <person name="Pagani I."/>
            <person name="Mavromatis K."/>
            <person name="Ovchinikova G."/>
            <person name="Pati A."/>
            <person name="Chen A."/>
            <person name="Palaniappan K."/>
            <person name="Land M."/>
            <person name="Hauser L."/>
            <person name="Brambilla E.M."/>
            <person name="Rohde M."/>
            <person name="Spring S."/>
            <person name="Detter J.C."/>
            <person name="Woyke T."/>
            <person name="Bristow J."/>
            <person name="Eisen J.A."/>
            <person name="Markowitz V."/>
            <person name="Hugenholtz P."/>
            <person name="Kyrpides N.C."/>
            <person name="Klenk H.P."/>
        </authorList>
    </citation>
    <scope>NUCLEOTIDE SEQUENCE [LARGE SCALE GENOMIC DNA]</scope>
    <source>
        <strain evidence="8">ATCC 700848 / DSM 11109 / ASRB2</strain>
    </source>
</reference>
<feature type="transmembrane region" description="Helical" evidence="5">
    <location>
        <begin position="141"/>
        <end position="165"/>
    </location>
</feature>
<feature type="transmembrane region" description="Helical" evidence="5">
    <location>
        <begin position="232"/>
        <end position="253"/>
    </location>
</feature>
<feature type="transmembrane region" description="Helical" evidence="5">
    <location>
        <begin position="172"/>
        <end position="191"/>
    </location>
</feature>
<evidence type="ECO:0000256" key="4">
    <source>
        <dbReference type="ARBA" id="ARBA00023136"/>
    </source>
</evidence>
<dbReference type="EMBL" id="CP002629">
    <property type="protein sequence ID" value="AEB09745.1"/>
    <property type="molecule type" value="Genomic_DNA"/>
</dbReference>
<keyword evidence="8" id="KW-1185">Reference proteome</keyword>
<gene>
    <name evidence="7" type="ordered locus">Desac_1907</name>
</gene>
<name>F2NJU0_DESAR</name>
<dbReference type="STRING" id="880072.Desac_1907"/>
<proteinExistence type="predicted"/>
<evidence type="ECO:0000256" key="2">
    <source>
        <dbReference type="ARBA" id="ARBA00022692"/>
    </source>
</evidence>
<dbReference type="OrthoDB" id="9786643at2"/>
<dbReference type="InterPro" id="IPR051784">
    <property type="entry name" value="Nod_factor_ABC_transporter"/>
</dbReference>
<dbReference type="AlphaFoldDB" id="F2NJU0"/>